<keyword evidence="2" id="KW-0812">Transmembrane</keyword>
<dbReference type="EMBL" id="CATQJL010000305">
    <property type="protein sequence ID" value="CAJ0601158.1"/>
    <property type="molecule type" value="Genomic_DNA"/>
</dbReference>
<evidence type="ECO:0000256" key="1">
    <source>
        <dbReference type="SAM" id="MobiDB-lite"/>
    </source>
</evidence>
<keyword evidence="4" id="KW-1185">Reference proteome</keyword>
<evidence type="ECO:0000256" key="2">
    <source>
        <dbReference type="SAM" id="Phobius"/>
    </source>
</evidence>
<keyword evidence="2" id="KW-1133">Transmembrane helix</keyword>
<gene>
    <name evidence="3" type="ORF">CYNAS_LOCUS13141</name>
</gene>
<keyword evidence="2" id="KW-0472">Membrane</keyword>
<evidence type="ECO:0000313" key="4">
    <source>
        <dbReference type="Proteomes" id="UP001176961"/>
    </source>
</evidence>
<name>A0AA36M808_CYLNA</name>
<protein>
    <submittedName>
        <fullName evidence="3">Uncharacterized protein</fullName>
    </submittedName>
</protein>
<evidence type="ECO:0000313" key="3">
    <source>
        <dbReference type="EMBL" id="CAJ0601158.1"/>
    </source>
</evidence>
<reference evidence="3" key="1">
    <citation type="submission" date="2023-07" db="EMBL/GenBank/DDBJ databases">
        <authorList>
            <consortium name="CYATHOMIX"/>
        </authorList>
    </citation>
    <scope>NUCLEOTIDE SEQUENCE</scope>
    <source>
        <strain evidence="3">N/A</strain>
    </source>
</reference>
<feature type="region of interest" description="Disordered" evidence="1">
    <location>
        <begin position="52"/>
        <end position="71"/>
    </location>
</feature>
<accession>A0AA36M808</accession>
<comment type="caution">
    <text evidence="3">The sequence shown here is derived from an EMBL/GenBank/DDBJ whole genome shotgun (WGS) entry which is preliminary data.</text>
</comment>
<dbReference type="AlphaFoldDB" id="A0AA36M808"/>
<feature type="transmembrane region" description="Helical" evidence="2">
    <location>
        <begin position="142"/>
        <end position="163"/>
    </location>
</feature>
<sequence length="166" mass="19113">MCDTDRLCQPEPGSTTTQESTDDDDHGYHTPKNIFNAEVSRISQMHLSYIEQQNSPQSDADGEEENPYSTIKKCPLRTSLSKNLESLIQKNALAAEQNPQKSRSVFYKDLSMDNMLRELEHTTLTKKLQLLDRLKEFDHVDIALFISFVLLIIFGFFGFFILLNEF</sequence>
<proteinExistence type="predicted"/>
<dbReference type="Proteomes" id="UP001176961">
    <property type="component" value="Unassembled WGS sequence"/>
</dbReference>
<organism evidence="3 4">
    <name type="scientific">Cylicocyclus nassatus</name>
    <name type="common">Nematode worm</name>
    <dbReference type="NCBI Taxonomy" id="53992"/>
    <lineage>
        <taxon>Eukaryota</taxon>
        <taxon>Metazoa</taxon>
        <taxon>Ecdysozoa</taxon>
        <taxon>Nematoda</taxon>
        <taxon>Chromadorea</taxon>
        <taxon>Rhabditida</taxon>
        <taxon>Rhabditina</taxon>
        <taxon>Rhabditomorpha</taxon>
        <taxon>Strongyloidea</taxon>
        <taxon>Strongylidae</taxon>
        <taxon>Cylicocyclus</taxon>
    </lineage>
</organism>
<feature type="region of interest" description="Disordered" evidence="1">
    <location>
        <begin position="1"/>
        <end position="33"/>
    </location>
</feature>